<reference evidence="2 3" key="1">
    <citation type="submission" date="2020-02" db="EMBL/GenBank/DDBJ databases">
        <authorList>
            <person name="Zheng R.K."/>
            <person name="Sun C.M."/>
        </authorList>
    </citation>
    <scope>NUCLEOTIDE SEQUENCE [LARGE SCALE GENOMIC DNA]</scope>
    <source>
        <strain evidence="3">zrk23</strain>
    </source>
</reference>
<keyword evidence="3" id="KW-1185">Reference proteome</keyword>
<evidence type="ECO:0000313" key="2">
    <source>
        <dbReference type="EMBL" id="QIG78485.1"/>
    </source>
</evidence>
<evidence type="ECO:0000313" key="3">
    <source>
        <dbReference type="Proteomes" id="UP000501568"/>
    </source>
</evidence>
<dbReference type="InterPro" id="IPR025227">
    <property type="entry name" value="DUF4169"/>
</dbReference>
<evidence type="ECO:0000256" key="1">
    <source>
        <dbReference type="SAM" id="MobiDB-lite"/>
    </source>
</evidence>
<protein>
    <submittedName>
        <fullName evidence="2">DUF4169 family protein</fullName>
    </submittedName>
</protein>
<dbReference type="Pfam" id="PF13770">
    <property type="entry name" value="DUF4169"/>
    <property type="match status" value="1"/>
</dbReference>
<name>A0A6G6Y0N6_9SPHN</name>
<feature type="compositionally biased region" description="Basic and acidic residues" evidence="1">
    <location>
        <begin position="37"/>
        <end position="58"/>
    </location>
</feature>
<feature type="region of interest" description="Disordered" evidence="1">
    <location>
        <begin position="33"/>
        <end position="58"/>
    </location>
</feature>
<dbReference type="AlphaFoldDB" id="A0A6G6Y0N6"/>
<dbReference type="KEGG" id="spzr:G5C33_00865"/>
<organism evidence="2 3">
    <name type="scientific">Stakelama tenebrarum</name>
    <dbReference type="NCBI Taxonomy" id="2711215"/>
    <lineage>
        <taxon>Bacteria</taxon>
        <taxon>Pseudomonadati</taxon>
        <taxon>Pseudomonadota</taxon>
        <taxon>Alphaproteobacteria</taxon>
        <taxon>Sphingomonadales</taxon>
        <taxon>Sphingomonadaceae</taxon>
        <taxon>Stakelama</taxon>
    </lineage>
</organism>
<accession>A0A6G6Y0N6</accession>
<proteinExistence type="predicted"/>
<dbReference type="EMBL" id="CP049109">
    <property type="protein sequence ID" value="QIG78485.1"/>
    <property type="molecule type" value="Genomic_DNA"/>
</dbReference>
<dbReference type="RefSeq" id="WP_165325483.1">
    <property type="nucleotide sequence ID" value="NZ_CP049109.1"/>
</dbReference>
<sequence length="58" mass="6524">MAEIINMNRARKARAAAARKAEAEANRVRFGRTRAQKKADAEQAARVDRALDEAKRED</sequence>
<gene>
    <name evidence="2" type="ORF">G5C33_00865</name>
</gene>
<dbReference type="Proteomes" id="UP000501568">
    <property type="component" value="Chromosome"/>
</dbReference>